<dbReference type="SMART" id="SM00257">
    <property type="entry name" value="LysM"/>
    <property type="match status" value="1"/>
</dbReference>
<dbReference type="PROSITE" id="PS51782">
    <property type="entry name" value="LYSM"/>
    <property type="match status" value="1"/>
</dbReference>
<sequence>MRNARRVILCLGLALAASEPLATLATPAEAFAAQPQVYVVRPGDTLWGIAAHFLKNPWDWPLLWRRNPAIHNPNLIYPGDRIVLRYDAAGVPQLQVIQLRPKMTVSPIPSYHTGVMLPFLGSPGLIAKRSDYERLPYIAAADDSDTIFSNGNRLYVKQLGNLAPGTLLRVVRAGPQLVRPSDRKPLGHALIDLGTAKVLHDGALAEIEITNAREEITLGDRLVPETPVPEPHFFPSSPAHPIQGHIVGSLSNFPEMMVGQVVVVDQGSDAGLVPGNVLQIDGPESVTRDAVTGEHLTLPGRDVGSLMLFRVLPEVSFAVITVAKRGIRVGDALRSPPPEAPKVLGIAP</sequence>
<protein>
    <submittedName>
        <fullName evidence="3">Uncharacterized protein with LysM domain</fullName>
    </submittedName>
</protein>
<keyword evidence="1" id="KW-0732">Signal</keyword>
<dbReference type="SUPFAM" id="SSF54106">
    <property type="entry name" value="LysM domain"/>
    <property type="match status" value="1"/>
</dbReference>
<dbReference type="HOGENOM" id="CLU_050533_0_0_6"/>
<reference evidence="3 4" key="1">
    <citation type="journal article" date="2009" name="J. Bacteriol.">
        <title>Draft genome sequence of the extremely acidophilic bacterium Acidithiobacillus caldus ATCC 51756 reveals metabolic versatility in the genus Acidithiobacillus.</title>
        <authorList>
            <person name="Valdes J."/>
            <person name="Quatrini R."/>
            <person name="Hallberg K."/>
            <person name="Dopson M."/>
            <person name="Valenzuela P.D."/>
            <person name="Holmes D.S."/>
        </authorList>
    </citation>
    <scope>NUCLEOTIDE SEQUENCE [LARGE SCALE GENOMIC DNA]</scope>
    <source>
        <strain evidence="4">ATCC 51756 / DSM 8584 / KU</strain>
    </source>
</reference>
<dbReference type="InterPro" id="IPR036779">
    <property type="entry name" value="LysM_dom_sf"/>
</dbReference>
<proteinExistence type="predicted"/>
<dbReference type="AlphaFoldDB" id="A0A059ZQD5"/>
<dbReference type="RefSeq" id="WP_004869665.1">
    <property type="nucleotide sequence ID" value="NZ_CP005986.1"/>
</dbReference>
<evidence type="ECO:0000313" key="4">
    <source>
        <dbReference type="Proteomes" id="UP000005522"/>
    </source>
</evidence>
<dbReference type="KEGG" id="acz:Acaty_c0013"/>
<dbReference type="Proteomes" id="UP000005522">
    <property type="component" value="Chromosome"/>
</dbReference>
<dbReference type="InterPro" id="IPR052196">
    <property type="entry name" value="Bact_Kbp"/>
</dbReference>
<dbReference type="eggNOG" id="COG1652">
    <property type="taxonomic scope" value="Bacteria"/>
</dbReference>
<dbReference type="CDD" id="cd00118">
    <property type="entry name" value="LysM"/>
    <property type="match status" value="1"/>
</dbReference>
<accession>A0A059ZQD5</accession>
<evidence type="ECO:0000259" key="2">
    <source>
        <dbReference type="PROSITE" id="PS51782"/>
    </source>
</evidence>
<feature type="domain" description="LysM" evidence="2">
    <location>
        <begin position="36"/>
        <end position="84"/>
    </location>
</feature>
<dbReference type="InterPro" id="IPR006311">
    <property type="entry name" value="TAT_signal"/>
</dbReference>
<dbReference type="PANTHER" id="PTHR34700:SF8">
    <property type="entry name" value="POTASSIUM BINDING PROTEIN KBP"/>
    <property type="match status" value="1"/>
</dbReference>
<dbReference type="Pfam" id="PF01476">
    <property type="entry name" value="LysM"/>
    <property type="match status" value="1"/>
</dbReference>
<dbReference type="Gene3D" id="3.10.350.10">
    <property type="entry name" value="LysM domain"/>
    <property type="match status" value="1"/>
</dbReference>
<feature type="signal peptide" evidence="1">
    <location>
        <begin position="1"/>
        <end position="32"/>
    </location>
</feature>
<gene>
    <name evidence="3" type="ORF">Acaty_c0013</name>
</gene>
<evidence type="ECO:0000313" key="3">
    <source>
        <dbReference type="EMBL" id="AIA53905.1"/>
    </source>
</evidence>
<dbReference type="InterPro" id="IPR018392">
    <property type="entry name" value="LysM"/>
</dbReference>
<organism evidence="3 4">
    <name type="scientific">Acidithiobacillus caldus (strain ATCC 51756 / DSM 8584 / KU)</name>
    <dbReference type="NCBI Taxonomy" id="637389"/>
    <lineage>
        <taxon>Bacteria</taxon>
        <taxon>Pseudomonadati</taxon>
        <taxon>Pseudomonadota</taxon>
        <taxon>Acidithiobacillia</taxon>
        <taxon>Acidithiobacillales</taxon>
        <taxon>Acidithiobacillaceae</taxon>
        <taxon>Acidithiobacillus</taxon>
    </lineage>
</organism>
<dbReference type="PANTHER" id="PTHR34700">
    <property type="entry name" value="POTASSIUM BINDING PROTEIN KBP"/>
    <property type="match status" value="1"/>
</dbReference>
<dbReference type="EMBL" id="CP005986">
    <property type="protein sequence ID" value="AIA53905.1"/>
    <property type="molecule type" value="Genomic_DNA"/>
</dbReference>
<name>A0A059ZQD5_ACICK</name>
<evidence type="ECO:0000256" key="1">
    <source>
        <dbReference type="SAM" id="SignalP"/>
    </source>
</evidence>
<dbReference type="GeneID" id="92930083"/>
<dbReference type="PROSITE" id="PS51318">
    <property type="entry name" value="TAT"/>
    <property type="match status" value="1"/>
</dbReference>
<feature type="chain" id="PRO_5001582014" evidence="1">
    <location>
        <begin position="33"/>
        <end position="348"/>
    </location>
</feature>